<dbReference type="GO" id="GO:0010332">
    <property type="term" value="P:response to gamma radiation"/>
    <property type="evidence" value="ECO:0007669"/>
    <property type="project" value="Ensembl"/>
</dbReference>
<comment type="catalytic activity">
    <reaction evidence="16">
        <text>a cytidine in mRNA + H2O + H(+) = a uridine in mRNA + NH4(+)</text>
        <dbReference type="Rhea" id="RHEA:74355"/>
        <dbReference type="Rhea" id="RHEA-COMP:14658"/>
        <dbReference type="Rhea" id="RHEA-COMP:15145"/>
        <dbReference type="ChEBI" id="CHEBI:15377"/>
        <dbReference type="ChEBI" id="CHEBI:15378"/>
        <dbReference type="ChEBI" id="CHEBI:28938"/>
        <dbReference type="ChEBI" id="CHEBI:65315"/>
        <dbReference type="ChEBI" id="CHEBI:82748"/>
    </reaction>
    <physiologicalReaction direction="left-to-right" evidence="16">
        <dbReference type="Rhea" id="RHEA:74356"/>
    </physiologicalReaction>
</comment>
<dbReference type="GO" id="GO:0035925">
    <property type="term" value="F:mRNA 3'-UTR AU-rich region binding"/>
    <property type="evidence" value="ECO:0007669"/>
    <property type="project" value="Ensembl"/>
</dbReference>
<dbReference type="GO" id="GO:0005737">
    <property type="term" value="C:cytoplasm"/>
    <property type="evidence" value="ECO:0007669"/>
    <property type="project" value="UniProtKB-SubCell"/>
</dbReference>
<dbReference type="InterPro" id="IPR002125">
    <property type="entry name" value="CMP_dCMP_dom"/>
</dbReference>
<comment type="subcellular location">
    <subcellularLocation>
        <location evidence="3">Cytoplasm</location>
    </subcellularLocation>
    <subcellularLocation>
        <location evidence="2">Nucleus</location>
    </subcellularLocation>
</comment>
<dbReference type="EC" id="3.5.4.36" evidence="5"/>
<dbReference type="GO" id="GO:0016554">
    <property type="term" value="P:cytidine to uridine editing"/>
    <property type="evidence" value="ECO:0007669"/>
    <property type="project" value="Ensembl"/>
</dbReference>
<dbReference type="GeneTree" id="ENSGT00940000161190"/>
<keyword evidence="21" id="KW-1185">Reference proteome</keyword>
<evidence type="ECO:0000256" key="7">
    <source>
        <dbReference type="ARBA" id="ARBA00022490"/>
    </source>
</evidence>
<dbReference type="InParanoid" id="G1TVM9"/>
<evidence type="ECO:0000256" key="10">
    <source>
        <dbReference type="ARBA" id="ARBA00022801"/>
    </source>
</evidence>
<reference evidence="20" key="3">
    <citation type="submission" date="2025-09" db="UniProtKB">
        <authorList>
            <consortium name="Ensembl"/>
        </authorList>
    </citation>
    <scope>IDENTIFICATION</scope>
    <source>
        <strain evidence="20">Thorbecke</strain>
    </source>
</reference>
<dbReference type="GO" id="GO:0042158">
    <property type="term" value="P:lipoprotein biosynthetic process"/>
    <property type="evidence" value="ECO:0007669"/>
    <property type="project" value="Ensembl"/>
</dbReference>
<name>G1TVM9_RABIT</name>
<dbReference type="FunFam" id="3.40.140.10:FF:000049">
    <property type="entry name" value="C-&gt;U-editing enzyme APOBEC-1 isoform X2"/>
    <property type="match status" value="1"/>
</dbReference>
<keyword evidence="8" id="KW-0507">mRNA processing</keyword>
<feature type="compositionally biased region" description="Basic and acidic residues" evidence="18">
    <location>
        <begin position="1"/>
        <end position="28"/>
    </location>
</feature>
<dbReference type="GO" id="GO:0048255">
    <property type="term" value="P:mRNA stabilization"/>
    <property type="evidence" value="ECO:0007669"/>
    <property type="project" value="Ensembl"/>
</dbReference>
<protein>
    <recommendedName>
        <fullName evidence="6">C-&gt;U-editing enzyme APOBEC-1</fullName>
        <ecNumber evidence="5">3.5.4.36</ecNumber>
    </recommendedName>
    <alternativeName>
        <fullName evidence="13">mRNA(cytosine(6666)) deaminase 1</fullName>
    </alternativeName>
</protein>
<evidence type="ECO:0000313" key="20">
    <source>
        <dbReference type="Ensembl" id="ENSOCUP00000021115.2"/>
    </source>
</evidence>
<sequence length="267" mass="31091">MGTPKDTKSRHLAGRCHELHNSRGRSPESDTMASEKGPSNKDYTLRRRIEPWEFEVFFDPQELRKEACLLYEIKWGASSKTWRSSGKNTTNHVEVNFLEKLTSEGRLGPSTCCSITWFLSWSPCWECSTAIREFLSQHPGVTLVIFVARLFQHMDRRNRQGLKDLVTSGVTVQVMSVSEYCYCWENFVNYPPGKAAQWPRYPPRWMLMYALELYCIILGLPPCLKISRRHQKQLTFFSLTPQYCHYKMIPPYILLATGLLQPSVPWR</sequence>
<dbReference type="PROSITE" id="PS51747">
    <property type="entry name" value="CYT_DCMP_DEAMINASES_2"/>
    <property type="match status" value="1"/>
</dbReference>
<reference evidence="20" key="2">
    <citation type="submission" date="2025-08" db="UniProtKB">
        <authorList>
            <consortium name="Ensembl"/>
        </authorList>
    </citation>
    <scope>IDENTIFICATION</scope>
    <source>
        <strain evidence="20">Thorbecke</strain>
    </source>
</reference>
<keyword evidence="7" id="KW-0963">Cytoplasm</keyword>
<dbReference type="Proteomes" id="UP000001811">
    <property type="component" value="Chromosome 8"/>
</dbReference>
<dbReference type="Bgee" id="ENSOCUG00000025736">
    <property type="expression patterns" value="Expressed in blood and 12 other cell types or tissues"/>
</dbReference>
<reference evidence="20 21" key="1">
    <citation type="journal article" date="2011" name="Nature">
        <title>A high-resolution map of human evolutionary constraint using 29 mammals.</title>
        <authorList>
            <person name="Lindblad-Toh K."/>
            <person name="Garber M."/>
            <person name="Zuk O."/>
            <person name="Lin M.F."/>
            <person name="Parker B.J."/>
            <person name="Washietl S."/>
            <person name="Kheradpour P."/>
            <person name="Ernst J."/>
            <person name="Jordan G."/>
            <person name="Mauceli E."/>
            <person name="Ward L.D."/>
            <person name="Lowe C.B."/>
            <person name="Holloway A.K."/>
            <person name="Clamp M."/>
            <person name="Gnerre S."/>
            <person name="Alfoldi J."/>
            <person name="Beal K."/>
            <person name="Chang J."/>
            <person name="Clawson H."/>
            <person name="Cuff J."/>
            <person name="Di Palma F."/>
            <person name="Fitzgerald S."/>
            <person name="Flicek P."/>
            <person name="Guttman M."/>
            <person name="Hubisz M.J."/>
            <person name="Jaffe D.B."/>
            <person name="Jungreis I."/>
            <person name="Kent W.J."/>
            <person name="Kostka D."/>
            <person name="Lara M."/>
            <person name="Martins A.L."/>
            <person name="Massingham T."/>
            <person name="Moltke I."/>
            <person name="Raney B.J."/>
            <person name="Rasmussen M.D."/>
            <person name="Robinson J."/>
            <person name="Stark A."/>
            <person name="Vilella A.J."/>
            <person name="Wen J."/>
            <person name="Xie X."/>
            <person name="Zody M.C."/>
            <person name="Baldwin J."/>
            <person name="Bloom T."/>
            <person name="Chin C.W."/>
            <person name="Heiman D."/>
            <person name="Nicol R."/>
            <person name="Nusbaum C."/>
            <person name="Young S."/>
            <person name="Wilkinson J."/>
            <person name="Worley K.C."/>
            <person name="Kovar C.L."/>
            <person name="Muzny D.M."/>
            <person name="Gibbs R.A."/>
            <person name="Cree A."/>
            <person name="Dihn H.H."/>
            <person name="Fowler G."/>
            <person name="Jhangiani S."/>
            <person name="Joshi V."/>
            <person name="Lee S."/>
            <person name="Lewis L.R."/>
            <person name="Nazareth L.V."/>
            <person name="Okwuonu G."/>
            <person name="Santibanez J."/>
            <person name="Warren W.C."/>
            <person name="Mardis E.R."/>
            <person name="Weinstock G.M."/>
            <person name="Wilson R.K."/>
            <person name="Delehaunty K."/>
            <person name="Dooling D."/>
            <person name="Fronik C."/>
            <person name="Fulton L."/>
            <person name="Fulton B."/>
            <person name="Graves T."/>
            <person name="Minx P."/>
            <person name="Sodergren E."/>
            <person name="Birney E."/>
            <person name="Margulies E.H."/>
            <person name="Herrero J."/>
            <person name="Green E.D."/>
            <person name="Haussler D."/>
            <person name="Siepel A."/>
            <person name="Goldman N."/>
            <person name="Pollard K.S."/>
            <person name="Pedersen J.S."/>
            <person name="Lander E.S."/>
            <person name="Kellis M."/>
        </authorList>
    </citation>
    <scope>NUCLEOTIDE SEQUENCE [LARGE SCALE GENOMIC DNA]</scope>
    <source>
        <strain evidence="20 21">Thorbecke inbred</strain>
    </source>
</reference>
<evidence type="ECO:0000256" key="17">
    <source>
        <dbReference type="ARBA" id="ARBA00049310"/>
    </source>
</evidence>
<comment type="cofactor">
    <cofactor evidence="1">
        <name>Zn(2+)</name>
        <dbReference type="ChEBI" id="CHEBI:29105"/>
    </cofactor>
</comment>
<dbReference type="GO" id="GO:0016556">
    <property type="term" value="P:mRNA modification"/>
    <property type="evidence" value="ECO:0007669"/>
    <property type="project" value="Ensembl"/>
</dbReference>
<comment type="function">
    <text evidence="14">Cytidine deaminase catalyzing the cytidine to uridine postranscriptional editing of a variety of mRNAs. Form complexes with cofactors that confer differential editing activity and selectivity. Responsible for the postranscriptional editing of a CAA codon for Gln to a UAA codon for stop in the apolipoprotein B mRNA. Also involved in CGA (Arg) to UGA (Stop) editing in the NF1 mRNA. May also play a role in the epigenetic regulation of gene expression by participating in DNA demethylation.</text>
</comment>
<evidence type="ECO:0000256" key="3">
    <source>
        <dbReference type="ARBA" id="ARBA00004496"/>
    </source>
</evidence>
<evidence type="ECO:0000256" key="14">
    <source>
        <dbReference type="ARBA" id="ARBA00045552"/>
    </source>
</evidence>
<evidence type="ECO:0000256" key="16">
    <source>
        <dbReference type="ARBA" id="ARBA00049034"/>
    </source>
</evidence>
<dbReference type="GO" id="GO:0006397">
    <property type="term" value="P:mRNA processing"/>
    <property type="evidence" value="ECO:0007669"/>
    <property type="project" value="UniProtKB-KW"/>
</dbReference>
<dbReference type="AlphaFoldDB" id="G1TVM9"/>
<dbReference type="GO" id="GO:0006641">
    <property type="term" value="P:triglyceride metabolic process"/>
    <property type="evidence" value="ECO:0007669"/>
    <property type="project" value="Ensembl"/>
</dbReference>
<dbReference type="SUPFAM" id="SSF53927">
    <property type="entry name" value="Cytidine deaminase-like"/>
    <property type="match status" value="1"/>
</dbReference>
<dbReference type="HOGENOM" id="CLU_080056_3_0_1"/>
<dbReference type="GO" id="GO:0004126">
    <property type="term" value="F:cytidine deaminase activity"/>
    <property type="evidence" value="ECO:0007669"/>
    <property type="project" value="TreeGrafter"/>
</dbReference>
<evidence type="ECO:0000256" key="2">
    <source>
        <dbReference type="ARBA" id="ARBA00004123"/>
    </source>
</evidence>
<dbReference type="GO" id="GO:0042127">
    <property type="term" value="P:regulation of cell population proliferation"/>
    <property type="evidence" value="ECO:0007669"/>
    <property type="project" value="Ensembl"/>
</dbReference>
<evidence type="ECO:0000256" key="13">
    <source>
        <dbReference type="ARBA" id="ARBA00031639"/>
    </source>
</evidence>
<evidence type="ECO:0000256" key="5">
    <source>
        <dbReference type="ARBA" id="ARBA00012742"/>
    </source>
</evidence>
<dbReference type="EMBL" id="AAGW02051613">
    <property type="status" value="NOT_ANNOTATED_CDS"/>
    <property type="molecule type" value="Genomic_DNA"/>
</dbReference>
<dbReference type="GO" id="GO:0044029">
    <property type="term" value="P:positive regulation of gene expression via chromosomal CpG island demethylation"/>
    <property type="evidence" value="ECO:0007669"/>
    <property type="project" value="Ensembl"/>
</dbReference>
<keyword evidence="10" id="KW-0378">Hydrolase</keyword>
<evidence type="ECO:0000256" key="12">
    <source>
        <dbReference type="ARBA" id="ARBA00023242"/>
    </source>
</evidence>
<comment type="subunit">
    <text evidence="15">Homodimer. Interacts with A1CF; form an mRNA editing complex. Interacts with RBM47; form an mRNA editing complex. Found in a complex with CELF2/CUGBP2 and A1CF. Interacts with HNRPAB. Interacts with SYNCRIP.</text>
</comment>
<dbReference type="GO" id="GO:2000623">
    <property type="term" value="P:negative regulation of nuclear-transcribed mRNA catabolic process, nonsense-mediated decay"/>
    <property type="evidence" value="ECO:0007669"/>
    <property type="project" value="Ensembl"/>
</dbReference>
<dbReference type="OMA" id="LTLQNCH"/>
<feature type="region of interest" description="Disordered" evidence="18">
    <location>
        <begin position="1"/>
        <end position="41"/>
    </location>
</feature>
<dbReference type="InterPro" id="IPR016192">
    <property type="entry name" value="APOBEC/CMP_deaminase_Zn-bd"/>
</dbReference>
<evidence type="ECO:0000259" key="19">
    <source>
        <dbReference type="PROSITE" id="PS51747"/>
    </source>
</evidence>
<dbReference type="InterPro" id="IPR050610">
    <property type="entry name" value="APOBEC_Cyt_Deaminase"/>
</dbReference>
<dbReference type="GO" id="GO:0034383">
    <property type="term" value="P:low-density lipoprotein particle clearance"/>
    <property type="evidence" value="ECO:0007669"/>
    <property type="project" value="Ensembl"/>
</dbReference>
<dbReference type="GO" id="GO:0042953">
    <property type="term" value="P:lipoprotein transport"/>
    <property type="evidence" value="ECO:0007669"/>
    <property type="project" value="Ensembl"/>
</dbReference>
<proteinExistence type="inferred from homology"/>
<dbReference type="SMR" id="G1TVM9"/>
<dbReference type="GO" id="GO:0030895">
    <property type="term" value="C:apolipoprotein B mRNA editing enzyme complex"/>
    <property type="evidence" value="ECO:0007669"/>
    <property type="project" value="Ensembl"/>
</dbReference>
<keyword evidence="9" id="KW-0479">Metal-binding</keyword>
<dbReference type="PROSITE" id="PS00903">
    <property type="entry name" value="CYT_DCMP_DEAMINASES_1"/>
    <property type="match status" value="1"/>
</dbReference>
<evidence type="ECO:0000256" key="18">
    <source>
        <dbReference type="SAM" id="MobiDB-lite"/>
    </source>
</evidence>
<dbReference type="Gene3D" id="3.40.140.10">
    <property type="entry name" value="Cytidine Deaminase, domain 2"/>
    <property type="match status" value="1"/>
</dbReference>
<dbReference type="PANTHER" id="PTHR13857:SF26">
    <property type="entry name" value="C-U-EDITING ENZYME APOBEC-1"/>
    <property type="match status" value="1"/>
</dbReference>
<evidence type="ECO:0000256" key="9">
    <source>
        <dbReference type="ARBA" id="ARBA00022723"/>
    </source>
</evidence>
<dbReference type="GO" id="GO:0051649">
    <property type="term" value="P:establishment of localization in cell"/>
    <property type="evidence" value="ECO:0007669"/>
    <property type="project" value="Ensembl"/>
</dbReference>
<evidence type="ECO:0000256" key="11">
    <source>
        <dbReference type="ARBA" id="ARBA00022833"/>
    </source>
</evidence>
<dbReference type="FunCoup" id="G1TVM9">
    <property type="interactions" value="20"/>
</dbReference>
<evidence type="ECO:0000256" key="6">
    <source>
        <dbReference type="ARBA" id="ARBA00014786"/>
    </source>
</evidence>
<dbReference type="InterPro" id="IPR041547">
    <property type="entry name" value="APOBEC1"/>
</dbReference>
<evidence type="ECO:0000256" key="4">
    <source>
        <dbReference type="ARBA" id="ARBA00006576"/>
    </source>
</evidence>
<keyword evidence="11" id="KW-0862">Zinc</keyword>
<organism evidence="20 21">
    <name type="scientific">Oryctolagus cuniculus</name>
    <name type="common">Rabbit</name>
    <dbReference type="NCBI Taxonomy" id="9986"/>
    <lineage>
        <taxon>Eukaryota</taxon>
        <taxon>Metazoa</taxon>
        <taxon>Chordata</taxon>
        <taxon>Craniata</taxon>
        <taxon>Vertebrata</taxon>
        <taxon>Euteleostomi</taxon>
        <taxon>Mammalia</taxon>
        <taxon>Eutheria</taxon>
        <taxon>Euarchontoglires</taxon>
        <taxon>Glires</taxon>
        <taxon>Lagomorpha</taxon>
        <taxon>Leporidae</taxon>
        <taxon>Oryctolagus</taxon>
    </lineage>
</organism>
<comment type="catalytic activity">
    <reaction evidence="17">
        <text>cytidine(6666) in apoB mRNA + H2O + H(+) = uridine(6666) in apoB mRNA + NH4(+)</text>
        <dbReference type="Rhea" id="RHEA:21772"/>
        <dbReference type="Rhea" id="RHEA-COMP:13888"/>
        <dbReference type="Rhea" id="RHEA-COMP:13889"/>
        <dbReference type="ChEBI" id="CHEBI:15377"/>
        <dbReference type="ChEBI" id="CHEBI:15378"/>
        <dbReference type="ChEBI" id="CHEBI:28938"/>
        <dbReference type="ChEBI" id="CHEBI:65315"/>
        <dbReference type="ChEBI" id="CHEBI:82748"/>
        <dbReference type="EC" id="3.5.4.36"/>
    </reaction>
    <physiologicalReaction direction="left-to-right" evidence="17">
        <dbReference type="Rhea" id="RHEA:21773"/>
    </physiologicalReaction>
</comment>
<evidence type="ECO:0000256" key="8">
    <source>
        <dbReference type="ARBA" id="ARBA00022664"/>
    </source>
</evidence>
<feature type="domain" description="CMP/dCMP-type deaminase" evidence="19">
    <location>
        <begin position="41"/>
        <end position="165"/>
    </location>
</feature>
<dbReference type="GO" id="GO:0090209">
    <property type="term" value="P:negative regulation of triglyceride metabolic process"/>
    <property type="evidence" value="ECO:0007669"/>
    <property type="project" value="Ensembl"/>
</dbReference>
<evidence type="ECO:0000256" key="15">
    <source>
        <dbReference type="ARBA" id="ARBA00046509"/>
    </source>
</evidence>
<dbReference type="GO" id="GO:0008270">
    <property type="term" value="F:zinc ion binding"/>
    <property type="evidence" value="ECO:0007669"/>
    <property type="project" value="InterPro"/>
</dbReference>
<dbReference type="Ensembl" id="ENSOCUT00000029737.3">
    <property type="protein sequence ID" value="ENSOCUP00000021115.2"/>
    <property type="gene ID" value="ENSOCUG00000025736.3"/>
</dbReference>
<dbReference type="CDD" id="cd01283">
    <property type="entry name" value="cytidine_deaminase"/>
    <property type="match status" value="1"/>
</dbReference>
<dbReference type="InterPro" id="IPR016193">
    <property type="entry name" value="Cytidine_deaminase-like"/>
</dbReference>
<evidence type="ECO:0000313" key="21">
    <source>
        <dbReference type="Proteomes" id="UP000001811"/>
    </source>
</evidence>
<accession>G1TVM9</accession>
<keyword evidence="12" id="KW-0539">Nucleus</keyword>
<gene>
    <name evidence="20" type="primary">APOBEC1</name>
</gene>
<dbReference type="PANTHER" id="PTHR13857">
    <property type="entry name" value="MRNA EDITING ENZYME"/>
    <property type="match status" value="1"/>
</dbReference>
<comment type="similarity">
    <text evidence="4">Belongs to the cytidine and deoxycytidylate deaminase family.</text>
</comment>
<dbReference type="Pfam" id="PF18774">
    <property type="entry name" value="APOBEC4_like"/>
    <property type="match status" value="1"/>
</dbReference>
<evidence type="ECO:0000256" key="1">
    <source>
        <dbReference type="ARBA" id="ARBA00001947"/>
    </source>
</evidence>